<reference evidence="1" key="1">
    <citation type="journal article" date="2020" name="Nature">
        <title>Giant virus diversity and host interactions through global metagenomics.</title>
        <authorList>
            <person name="Schulz F."/>
            <person name="Roux S."/>
            <person name="Paez-Espino D."/>
            <person name="Jungbluth S."/>
            <person name="Walsh D.A."/>
            <person name="Denef V.J."/>
            <person name="McMahon K.D."/>
            <person name="Konstantinidis K.T."/>
            <person name="Eloe-Fadrosh E.A."/>
            <person name="Kyrpides N.C."/>
            <person name="Woyke T."/>
        </authorList>
    </citation>
    <scope>NUCLEOTIDE SEQUENCE</scope>
    <source>
        <strain evidence="1">GVMAG-S-1004661-13</strain>
    </source>
</reference>
<sequence>MDISQFHFTENDFNDELIQIPPSCVKINLSLKRYNCKCTKCNFFGDFIFFNYTDNTNTEKKDICTFCEHEHIFMQVLSPNLKKAQFKEDEIENIKNYYAPLPVDTNEPVKRIFIDISESLYPELKDQFMTTLIKTKSGLYIAEHYLIDFIDK</sequence>
<proteinExistence type="predicted"/>
<accession>A0A6C0ABS5</accession>
<organism evidence="1">
    <name type="scientific">viral metagenome</name>
    <dbReference type="NCBI Taxonomy" id="1070528"/>
    <lineage>
        <taxon>unclassified sequences</taxon>
        <taxon>metagenomes</taxon>
        <taxon>organismal metagenomes</taxon>
    </lineage>
</organism>
<dbReference type="AlphaFoldDB" id="A0A6C0ABS5"/>
<dbReference type="EMBL" id="MN740543">
    <property type="protein sequence ID" value="QHS77166.1"/>
    <property type="molecule type" value="Genomic_DNA"/>
</dbReference>
<protein>
    <submittedName>
        <fullName evidence="1">Uncharacterized protein</fullName>
    </submittedName>
</protein>
<evidence type="ECO:0000313" key="1">
    <source>
        <dbReference type="EMBL" id="QHS77166.1"/>
    </source>
</evidence>
<name>A0A6C0ABS5_9ZZZZ</name>